<dbReference type="AlphaFoldDB" id="A0A915D3Z1"/>
<keyword evidence="1" id="KW-1185">Reference proteome</keyword>
<name>A0A915D3Z1_9BILA</name>
<reference evidence="2" key="1">
    <citation type="submission" date="2022-11" db="UniProtKB">
        <authorList>
            <consortium name="WormBaseParasite"/>
        </authorList>
    </citation>
    <scope>IDENTIFICATION</scope>
</reference>
<evidence type="ECO:0000313" key="2">
    <source>
        <dbReference type="WBParaSite" id="jg15320"/>
    </source>
</evidence>
<dbReference type="Proteomes" id="UP000887574">
    <property type="component" value="Unplaced"/>
</dbReference>
<dbReference type="WBParaSite" id="jg15320">
    <property type="protein sequence ID" value="jg15320"/>
    <property type="gene ID" value="jg15320"/>
</dbReference>
<proteinExistence type="predicted"/>
<protein>
    <submittedName>
        <fullName evidence="2">Uncharacterized protein</fullName>
    </submittedName>
</protein>
<organism evidence="1 2">
    <name type="scientific">Ditylenchus dipsaci</name>
    <dbReference type="NCBI Taxonomy" id="166011"/>
    <lineage>
        <taxon>Eukaryota</taxon>
        <taxon>Metazoa</taxon>
        <taxon>Ecdysozoa</taxon>
        <taxon>Nematoda</taxon>
        <taxon>Chromadorea</taxon>
        <taxon>Rhabditida</taxon>
        <taxon>Tylenchina</taxon>
        <taxon>Tylenchomorpha</taxon>
        <taxon>Sphaerularioidea</taxon>
        <taxon>Anguinidae</taxon>
        <taxon>Anguininae</taxon>
        <taxon>Ditylenchus</taxon>
    </lineage>
</organism>
<sequence length="195" mass="22900">MTVKNRRLSYFLNQNFGYAPYTVYSTLHIRINSCGIQLICCEYLTEGSLIVSYQWLSTYKSIWFKAANIDLTPKFSGDQANILTQICSLNKYWKNEDLTVSLLPYKGLDNVSSIEQERYEDLLDKILRSSNIMTCRYLSVRIKYGKVVSPLHSYPLLHRRQQLILTQMDWNIVLEQVVDYLHTNEIFESCRKNSK</sequence>
<evidence type="ECO:0000313" key="1">
    <source>
        <dbReference type="Proteomes" id="UP000887574"/>
    </source>
</evidence>
<accession>A0A915D3Z1</accession>